<evidence type="ECO:0000256" key="3">
    <source>
        <dbReference type="ARBA" id="ARBA00023163"/>
    </source>
</evidence>
<comment type="caution">
    <text evidence="5">The sequence shown here is derived from an EMBL/GenBank/DDBJ whole genome shotgun (WGS) entry which is preliminary data.</text>
</comment>
<gene>
    <name evidence="5" type="ORF">J2R62_12915</name>
</gene>
<dbReference type="SMART" id="SM00342">
    <property type="entry name" value="HTH_ARAC"/>
    <property type="match status" value="1"/>
</dbReference>
<keyword evidence="3" id="KW-0804">Transcription</keyword>
<dbReference type="Gene3D" id="1.10.10.60">
    <property type="entry name" value="Homeodomain-like"/>
    <property type="match status" value="1"/>
</dbReference>
<dbReference type="PROSITE" id="PS01124">
    <property type="entry name" value="HTH_ARAC_FAMILY_2"/>
    <property type="match status" value="1"/>
</dbReference>
<keyword evidence="1" id="KW-0805">Transcription regulation</keyword>
<dbReference type="GO" id="GO:0003700">
    <property type="term" value="F:DNA-binding transcription factor activity"/>
    <property type="evidence" value="ECO:0007669"/>
    <property type="project" value="InterPro"/>
</dbReference>
<dbReference type="Pfam" id="PF12833">
    <property type="entry name" value="HTH_18"/>
    <property type="match status" value="1"/>
</dbReference>
<reference evidence="5" key="1">
    <citation type="submission" date="2021-03" db="EMBL/GenBank/DDBJ databases">
        <title>Plesiomonas shigelloides zfcc0051, isolated from zebrafish feces.</title>
        <authorList>
            <person name="Vanderhoek Z."/>
            <person name="Gaulke C."/>
        </authorList>
    </citation>
    <scope>NUCLEOTIDE SEQUENCE</scope>
    <source>
        <strain evidence="5">Zfcc0051</strain>
    </source>
</reference>
<dbReference type="PANTHER" id="PTHR43280">
    <property type="entry name" value="ARAC-FAMILY TRANSCRIPTIONAL REGULATOR"/>
    <property type="match status" value="1"/>
</dbReference>
<proteinExistence type="predicted"/>
<dbReference type="SUPFAM" id="SSF46689">
    <property type="entry name" value="Homeodomain-like"/>
    <property type="match status" value="1"/>
</dbReference>
<evidence type="ECO:0000313" key="6">
    <source>
        <dbReference type="Proteomes" id="UP000664658"/>
    </source>
</evidence>
<dbReference type="InterPro" id="IPR009057">
    <property type="entry name" value="Homeodomain-like_sf"/>
</dbReference>
<evidence type="ECO:0000256" key="1">
    <source>
        <dbReference type="ARBA" id="ARBA00023015"/>
    </source>
</evidence>
<accession>A0A8I1W728</accession>
<sequence length="325" mass="35867">MLRTLFSSPVSVTETVLARATHATHATQSKPHSVATFTLEHLSGLPAADFSTPERLLIWADDGDFVLEVNQQKILCRVGDALLLNSGRHCRLLPYHAPLTPTMHSLGLSAEWIGSFNLNYNALAQRQRHARLHAAGCQDVCSLPNLLQQPVPEFVLGQLFGSAQNSVTYIAEHTVEHPTEGQEEISAQFQAQTLVHLLLNALVNHNPQVISILCDHVGQPLASQVRTLVMADLSRSWSIPELAQACHMSEATLRRKATQEVGSLVNFIHEIKMLEALRLLRQSALPITEIAGNLGYGSAAYFSSLFHQRFAMCPRELRKQPQSIA</sequence>
<evidence type="ECO:0000259" key="4">
    <source>
        <dbReference type="PROSITE" id="PS01124"/>
    </source>
</evidence>
<keyword evidence="2" id="KW-0238">DNA-binding</keyword>
<dbReference type="EMBL" id="JAFNAA010000014">
    <property type="protein sequence ID" value="MBO1109097.1"/>
    <property type="molecule type" value="Genomic_DNA"/>
</dbReference>
<dbReference type="PANTHER" id="PTHR43280:SF2">
    <property type="entry name" value="HTH-TYPE TRANSCRIPTIONAL REGULATOR EXSA"/>
    <property type="match status" value="1"/>
</dbReference>
<dbReference type="Proteomes" id="UP000664658">
    <property type="component" value="Unassembled WGS sequence"/>
</dbReference>
<organism evidence="5 6">
    <name type="scientific">Plesiomonas shigelloides</name>
    <name type="common">Aeromonas shigelloides</name>
    <dbReference type="NCBI Taxonomy" id="703"/>
    <lineage>
        <taxon>Bacteria</taxon>
        <taxon>Pseudomonadati</taxon>
        <taxon>Pseudomonadota</taxon>
        <taxon>Gammaproteobacteria</taxon>
        <taxon>Enterobacterales</taxon>
        <taxon>Enterobacteriaceae</taxon>
        <taxon>Plesiomonas</taxon>
    </lineage>
</organism>
<protein>
    <submittedName>
        <fullName evidence="5">Helix-turn-helix transcriptional regulator</fullName>
    </submittedName>
</protein>
<dbReference type="GO" id="GO:0043565">
    <property type="term" value="F:sequence-specific DNA binding"/>
    <property type="evidence" value="ECO:0007669"/>
    <property type="project" value="InterPro"/>
</dbReference>
<evidence type="ECO:0000313" key="5">
    <source>
        <dbReference type="EMBL" id="MBO1109097.1"/>
    </source>
</evidence>
<dbReference type="AlphaFoldDB" id="A0A8I1W728"/>
<name>A0A8I1W728_PLESH</name>
<feature type="domain" description="HTH araC/xylS-type" evidence="4">
    <location>
        <begin position="223"/>
        <end position="320"/>
    </location>
</feature>
<dbReference type="RefSeq" id="WP_207542373.1">
    <property type="nucleotide sequence ID" value="NZ_JAFNAA010000014.1"/>
</dbReference>
<dbReference type="InterPro" id="IPR018060">
    <property type="entry name" value="HTH_AraC"/>
</dbReference>
<evidence type="ECO:0000256" key="2">
    <source>
        <dbReference type="ARBA" id="ARBA00023125"/>
    </source>
</evidence>